<protein>
    <submittedName>
        <fullName evidence="2">Uncharacterized protein</fullName>
    </submittedName>
</protein>
<reference evidence="2 3" key="1">
    <citation type="journal article" date="2024" name="IMA Fungus">
        <title>IMA Genome - F19 : A genome assembly and annotation guide to empower mycologists, including annotated draft genome sequences of Ceratocystis pirilliformis, Diaporthe australafricana, Fusarium ophioides, Paecilomyces lecythidis, and Sporothrix stenoceras.</title>
        <authorList>
            <person name="Aylward J."/>
            <person name="Wilson A.M."/>
            <person name="Visagie C.M."/>
            <person name="Spraker J."/>
            <person name="Barnes I."/>
            <person name="Buitendag C."/>
            <person name="Ceriani C."/>
            <person name="Del Mar Angel L."/>
            <person name="du Plessis D."/>
            <person name="Fuchs T."/>
            <person name="Gasser K."/>
            <person name="Kramer D."/>
            <person name="Li W."/>
            <person name="Munsamy K."/>
            <person name="Piso A."/>
            <person name="Price J.L."/>
            <person name="Sonnekus B."/>
            <person name="Thomas C."/>
            <person name="van der Nest A."/>
            <person name="van Dijk A."/>
            <person name="van Heerden A."/>
            <person name="van Vuuren N."/>
            <person name="Yilmaz N."/>
            <person name="Duong T.A."/>
            <person name="van der Merwe N.A."/>
            <person name="Wingfield M.J."/>
            <person name="Wingfield B.D."/>
        </authorList>
    </citation>
    <scope>NUCLEOTIDE SEQUENCE [LARGE SCALE GENOMIC DNA]</scope>
    <source>
        <strain evidence="2 3">CMW 18300</strain>
    </source>
</reference>
<dbReference type="Proteomes" id="UP001583177">
    <property type="component" value="Unassembled WGS sequence"/>
</dbReference>
<proteinExistence type="predicted"/>
<evidence type="ECO:0000256" key="1">
    <source>
        <dbReference type="SAM" id="MobiDB-lite"/>
    </source>
</evidence>
<name>A0ABR3WK28_9PEZI</name>
<keyword evidence="3" id="KW-1185">Reference proteome</keyword>
<dbReference type="EMBL" id="JAWRVE010000073">
    <property type="protein sequence ID" value="KAL1863923.1"/>
    <property type="molecule type" value="Genomic_DNA"/>
</dbReference>
<organism evidence="2 3">
    <name type="scientific">Diaporthe australafricana</name>
    <dbReference type="NCBI Taxonomy" id="127596"/>
    <lineage>
        <taxon>Eukaryota</taxon>
        <taxon>Fungi</taxon>
        <taxon>Dikarya</taxon>
        <taxon>Ascomycota</taxon>
        <taxon>Pezizomycotina</taxon>
        <taxon>Sordariomycetes</taxon>
        <taxon>Sordariomycetidae</taxon>
        <taxon>Diaporthales</taxon>
        <taxon>Diaporthaceae</taxon>
        <taxon>Diaporthe</taxon>
    </lineage>
</organism>
<gene>
    <name evidence="2" type="ORF">Daus18300_008072</name>
</gene>
<sequence length="109" mass="11541">MSSPNNQGDGNSSTNFKFPDKSARGRSASLSGFLKGSWHDPTETLNKSLEPISAETFVSFNGLLGDWAVNLAIATSNPGILGSKIGRTVYNEINNDAIRQLEAGRASPA</sequence>
<accession>A0ABR3WK28</accession>
<comment type="caution">
    <text evidence="2">The sequence shown here is derived from an EMBL/GenBank/DDBJ whole genome shotgun (WGS) entry which is preliminary data.</text>
</comment>
<feature type="region of interest" description="Disordered" evidence="1">
    <location>
        <begin position="1"/>
        <end position="28"/>
    </location>
</feature>
<evidence type="ECO:0000313" key="2">
    <source>
        <dbReference type="EMBL" id="KAL1863923.1"/>
    </source>
</evidence>
<evidence type="ECO:0000313" key="3">
    <source>
        <dbReference type="Proteomes" id="UP001583177"/>
    </source>
</evidence>
<feature type="compositionally biased region" description="Polar residues" evidence="1">
    <location>
        <begin position="1"/>
        <end position="16"/>
    </location>
</feature>